<gene>
    <name evidence="1" type="ORF">RISW2_01065</name>
</gene>
<dbReference type="eggNOG" id="ENOG502ZBA2">
    <property type="taxonomic scope" value="Bacteria"/>
</dbReference>
<dbReference type="OrthoDB" id="7820590at2"/>
<dbReference type="EMBL" id="JAME01000001">
    <property type="protein sequence ID" value="ETX31025.1"/>
    <property type="molecule type" value="Genomic_DNA"/>
</dbReference>
<keyword evidence="2" id="KW-1185">Reference proteome</keyword>
<dbReference type="RefSeq" id="WP_043765379.1">
    <property type="nucleotide sequence ID" value="NZ_JAME01000001.1"/>
</dbReference>
<dbReference type="Gene3D" id="1.10.606.10">
    <property type="entry name" value="Vanadium-containing Chloroperoxidase, domain 2"/>
    <property type="match status" value="1"/>
</dbReference>
<evidence type="ECO:0000313" key="1">
    <source>
        <dbReference type="EMBL" id="ETX31025.1"/>
    </source>
</evidence>
<organism evidence="1 2">
    <name type="scientific">Roseivivax isoporae LMG 25204</name>
    <dbReference type="NCBI Taxonomy" id="1449351"/>
    <lineage>
        <taxon>Bacteria</taxon>
        <taxon>Pseudomonadati</taxon>
        <taxon>Pseudomonadota</taxon>
        <taxon>Alphaproteobacteria</taxon>
        <taxon>Rhodobacterales</taxon>
        <taxon>Roseobacteraceae</taxon>
        <taxon>Roseivivax</taxon>
    </lineage>
</organism>
<protein>
    <submittedName>
        <fullName evidence="1">Uncharacterized protein</fullName>
    </submittedName>
</protein>
<dbReference type="STRING" id="1449351.RISW2_01065"/>
<evidence type="ECO:0000313" key="2">
    <source>
        <dbReference type="Proteomes" id="UP000023430"/>
    </source>
</evidence>
<proteinExistence type="predicted"/>
<dbReference type="AlphaFoldDB" id="X7FE26"/>
<comment type="caution">
    <text evidence="1">The sequence shown here is derived from an EMBL/GenBank/DDBJ whole genome shotgun (WGS) entry which is preliminary data.</text>
</comment>
<dbReference type="Proteomes" id="UP000023430">
    <property type="component" value="Unassembled WGS sequence"/>
</dbReference>
<accession>X7FE26</accession>
<sequence>MSAQPFEDFDHPFRVMAPGHGPAPLPRPVGPGLALDTANRDVVAEARDLGLLYGLAVLRDVPFRWMHDSHSELRFEGAARITLNGVERELAALLPEAAVRPCCRAMLGALTGGPSHRRSVLWSALRGGAPAVAPGDAALRPEAGAPVSAWMRWIERHHGARALPEGRQAGVPRSLAELAARVAEDAPAQALLGAALHFLDRGVALRTGTARGLLALLCEISDRAARRCDRYQPRRARPGEIAARLTLLHAGEPADAVPDGVLMGAVLRRMTARAPRLLVRIGAMNASAPLSAAMPGPDGEPCTGWSPVAIRDTLTLPPLVVMGRPLHPSAAQSHALTAAALASALKEVMDLGELEVELDRLVHDIALGQAVLGGTWPDELRDALRRGAALGRAVVATEAVPEDGTPCADRAHPATLRPI</sequence>
<dbReference type="InterPro" id="IPR016119">
    <property type="entry name" value="Br/Cl_peroxidase_C"/>
</dbReference>
<name>X7FE26_9RHOB</name>
<reference evidence="1 2" key="1">
    <citation type="submission" date="2014-01" db="EMBL/GenBank/DDBJ databases">
        <title>Roseivivax isoporae LMG 25204 Genome Sequencing.</title>
        <authorList>
            <person name="Lai Q."/>
            <person name="Li G."/>
            <person name="Shao Z."/>
        </authorList>
    </citation>
    <scope>NUCLEOTIDE SEQUENCE [LARGE SCALE GENOMIC DNA]</scope>
    <source>
        <strain evidence="1 2">LMG 25204</strain>
    </source>
</reference>
<dbReference type="GO" id="GO:0004601">
    <property type="term" value="F:peroxidase activity"/>
    <property type="evidence" value="ECO:0007669"/>
    <property type="project" value="InterPro"/>
</dbReference>